<keyword evidence="5 13" id="KW-0472">Membrane</keyword>
<feature type="domain" description="FAS1" evidence="15">
    <location>
        <begin position="1583"/>
        <end position="1722"/>
    </location>
</feature>
<dbReference type="InterPro" id="IPR000782">
    <property type="entry name" value="FAS1_domain"/>
</dbReference>
<dbReference type="SUPFAM" id="SSF56436">
    <property type="entry name" value="C-type lectin-like"/>
    <property type="match status" value="1"/>
</dbReference>
<keyword evidence="18" id="KW-1185">Reference proteome</keyword>
<feature type="domain" description="FAS1" evidence="15">
    <location>
        <begin position="512"/>
        <end position="638"/>
    </location>
</feature>
<evidence type="ECO:0000256" key="13">
    <source>
        <dbReference type="SAM" id="Phobius"/>
    </source>
</evidence>
<keyword evidence="4 13" id="KW-1133">Transmembrane helix</keyword>
<dbReference type="OMA" id="GCHMHAE"/>
<dbReference type="Pfam" id="PF02469">
    <property type="entry name" value="Fasciclin"/>
    <property type="match status" value="4"/>
</dbReference>
<feature type="disulfide bond" evidence="11">
    <location>
        <begin position="2095"/>
        <end position="2116"/>
    </location>
</feature>
<dbReference type="Pfam" id="PF24887">
    <property type="entry name" value="EGF_STAB1-2"/>
    <property type="match status" value="1"/>
</dbReference>
<dbReference type="InParanoid" id="A0A6I8PA89"/>
<feature type="disulfide bond" evidence="11">
    <location>
        <begin position="2071"/>
        <end position="2140"/>
    </location>
</feature>
<feature type="domain" description="EGF-like" evidence="14">
    <location>
        <begin position="1899"/>
        <end position="1933"/>
    </location>
</feature>
<feature type="domain" description="FAS1" evidence="15">
    <location>
        <begin position="2162"/>
        <end position="2296"/>
    </location>
</feature>
<keyword evidence="3 13" id="KW-0812">Transmembrane</keyword>
<feature type="domain" description="EGF-like" evidence="14">
    <location>
        <begin position="194"/>
        <end position="233"/>
    </location>
</feature>
<evidence type="ECO:0000256" key="12">
    <source>
        <dbReference type="SAM" id="MobiDB-lite"/>
    </source>
</evidence>
<dbReference type="InterPro" id="IPR024731">
    <property type="entry name" value="NELL2-like_EGF"/>
</dbReference>
<dbReference type="FunFam" id="3.10.100.10:FF:000001">
    <property type="entry name" value="Hyaluronan proteoglycan link protein 1"/>
    <property type="match status" value="1"/>
</dbReference>
<feature type="region of interest" description="Disordered" evidence="12">
    <location>
        <begin position="1308"/>
        <end position="1335"/>
    </location>
</feature>
<feature type="domain" description="Link" evidence="16">
    <location>
        <begin position="2049"/>
        <end position="2142"/>
    </location>
</feature>
<dbReference type="GO" id="GO:0016525">
    <property type="term" value="P:negative regulation of angiogenesis"/>
    <property type="evidence" value="ECO:0007669"/>
    <property type="project" value="Ensembl"/>
</dbReference>
<dbReference type="PROSITE" id="PS00022">
    <property type="entry name" value="EGF_1"/>
    <property type="match status" value="5"/>
</dbReference>
<dbReference type="InterPro" id="IPR056806">
    <property type="entry name" value="EGF_STAB1-2"/>
</dbReference>
<dbReference type="PANTHER" id="PTHR24038:SF8">
    <property type="entry name" value="STABILIN-1"/>
    <property type="match status" value="1"/>
</dbReference>
<keyword evidence="8" id="KW-0325">Glycoprotein</keyword>
<dbReference type="GO" id="GO:0030169">
    <property type="term" value="F:low-density lipoprotein particle binding"/>
    <property type="evidence" value="ECO:0007669"/>
    <property type="project" value="Ensembl"/>
</dbReference>
<organism evidence="17 18">
    <name type="scientific">Ornithorhynchus anatinus</name>
    <name type="common">Duckbill platypus</name>
    <dbReference type="NCBI Taxonomy" id="9258"/>
    <lineage>
        <taxon>Eukaryota</taxon>
        <taxon>Metazoa</taxon>
        <taxon>Chordata</taxon>
        <taxon>Craniata</taxon>
        <taxon>Vertebrata</taxon>
        <taxon>Euteleostomi</taxon>
        <taxon>Mammalia</taxon>
        <taxon>Monotremata</taxon>
        <taxon>Ornithorhynchidae</taxon>
        <taxon>Ornithorhynchus</taxon>
    </lineage>
</organism>
<reference evidence="17" key="3">
    <citation type="submission" date="2025-09" db="UniProtKB">
        <authorList>
            <consortium name="Ensembl"/>
        </authorList>
    </citation>
    <scope>IDENTIFICATION</scope>
    <source>
        <strain evidence="17">Glennie</strain>
    </source>
</reference>
<evidence type="ECO:0000256" key="8">
    <source>
        <dbReference type="ARBA" id="ARBA00023180"/>
    </source>
</evidence>
<dbReference type="CDD" id="cd03515">
    <property type="entry name" value="Link_domain_TSG_6_like"/>
    <property type="match status" value="1"/>
</dbReference>
<dbReference type="PROSITE" id="PS01248">
    <property type="entry name" value="EGF_LAM_1"/>
    <property type="match status" value="1"/>
</dbReference>
<evidence type="ECO:0000256" key="2">
    <source>
        <dbReference type="ARBA" id="ARBA00022536"/>
    </source>
</evidence>
<dbReference type="SMART" id="SM00445">
    <property type="entry name" value="LINK"/>
    <property type="match status" value="1"/>
</dbReference>
<evidence type="ECO:0000256" key="3">
    <source>
        <dbReference type="ARBA" id="ARBA00022692"/>
    </source>
</evidence>
<dbReference type="InterPro" id="IPR016186">
    <property type="entry name" value="C-type_lectin-like/link_sf"/>
</dbReference>
<feature type="disulfide bond" evidence="10">
    <location>
        <begin position="137"/>
        <end position="146"/>
    </location>
</feature>
<dbReference type="SMART" id="SM00179">
    <property type="entry name" value="EGF_CA"/>
    <property type="match status" value="5"/>
</dbReference>
<keyword evidence="9" id="KW-0424">Laminin EGF-like domain</keyword>
<comment type="caution">
    <text evidence="10">Lacks conserved residue(s) required for the propagation of feature annotation.</text>
</comment>
<dbReference type="PROSITE" id="PS01186">
    <property type="entry name" value="EGF_2"/>
    <property type="match status" value="8"/>
</dbReference>
<dbReference type="Ensembl" id="ENSOANT00000072831.1">
    <property type="protein sequence ID" value="ENSOANP00000050834.1"/>
    <property type="gene ID" value="ENSOANG00000001499.5"/>
</dbReference>
<dbReference type="SUPFAM" id="SSF82153">
    <property type="entry name" value="FAS1 domain"/>
    <property type="match status" value="7"/>
</dbReference>
<keyword evidence="6 10" id="KW-1015">Disulfide bond</keyword>
<dbReference type="InterPro" id="IPR001881">
    <property type="entry name" value="EGF-like_Ca-bd_dom"/>
</dbReference>
<evidence type="ECO:0000259" key="14">
    <source>
        <dbReference type="PROSITE" id="PS50026"/>
    </source>
</evidence>
<dbReference type="GO" id="GO:0005041">
    <property type="term" value="F:low-density lipoprotein particle receptor activity"/>
    <property type="evidence" value="ECO:0007669"/>
    <property type="project" value="Ensembl"/>
</dbReference>
<evidence type="ECO:0000256" key="10">
    <source>
        <dbReference type="PROSITE-ProRule" id="PRU00076"/>
    </source>
</evidence>
<dbReference type="PROSITE" id="PS50026">
    <property type="entry name" value="EGF_3"/>
    <property type="match status" value="14"/>
</dbReference>
<feature type="compositionally biased region" description="Basic and acidic residues" evidence="12">
    <location>
        <begin position="1319"/>
        <end position="1328"/>
    </location>
</feature>
<feature type="domain" description="EGF-like" evidence="14">
    <location>
        <begin position="234"/>
        <end position="273"/>
    </location>
</feature>
<evidence type="ECO:0000259" key="16">
    <source>
        <dbReference type="PROSITE" id="PS50963"/>
    </source>
</evidence>
<dbReference type="GO" id="GO:0005886">
    <property type="term" value="C:plasma membrane"/>
    <property type="evidence" value="ECO:0007669"/>
    <property type="project" value="Ensembl"/>
</dbReference>
<dbReference type="Gene3D" id="2.30.180.10">
    <property type="entry name" value="FAS1 domain"/>
    <property type="match status" value="5"/>
</dbReference>
<feature type="domain" description="EGF-like" evidence="14">
    <location>
        <begin position="1860"/>
        <end position="1894"/>
    </location>
</feature>
<dbReference type="Pfam" id="PF00193">
    <property type="entry name" value="Xlink"/>
    <property type="match status" value="1"/>
</dbReference>
<dbReference type="GO" id="GO:0007155">
    <property type="term" value="P:cell adhesion"/>
    <property type="evidence" value="ECO:0007669"/>
    <property type="project" value="InterPro"/>
</dbReference>
<dbReference type="FunFam" id="2.10.25.10:FF:000040">
    <property type="entry name" value="Stabilin 2"/>
    <property type="match status" value="3"/>
</dbReference>
<dbReference type="InterPro" id="IPR000742">
    <property type="entry name" value="EGF"/>
</dbReference>
<keyword evidence="2 10" id="KW-0245">EGF-like domain</keyword>
<feature type="disulfide bond" evidence="10">
    <location>
        <begin position="1884"/>
        <end position="1893"/>
    </location>
</feature>
<dbReference type="InterPro" id="IPR002049">
    <property type="entry name" value="LE_dom"/>
</dbReference>
<feature type="domain" description="EGF-like" evidence="14">
    <location>
        <begin position="1369"/>
        <end position="1410"/>
    </location>
</feature>
<sequence>MAVEADLDTRRPLSPYSCFLFQRGQVQSKRCDLKTKFMVNTQCTSCAASKTQPCPTGWMKDTRGRGEQGCSYTVNLGETTISLSGCNHLCRKEFTEKSCCPGFWGSECYECPGGAQNPCSGHGTCLEGITQNGTCLCEEGFTGFTCQECQDENMFGSDCKSVCDCQHGLCSNGVAGDGSCLCFAGYTGPRCDQELPICKALNCPEHSQCVSQDQKIPSCKCLPGYQMRGDICQALDPCSSSPCSPFALCKATGGQRYTCTCKAGYQGDGKICQGLDPCTVNYGGCPSNSTICVYRSPGKSTCVCKSGTYSPSGNALAGCLPSSSSSTCRSYYCDRSATCQVNSDGKVSCVCKEGEIGNGRSCYGHVLKEVEKLNSQGRFYRKLQAAHSMLEKGCRDVLTKSGPITVLVPTSYWYLKSNSNETIPWQLCRLHIIPGLHLLEEMSSGQSQTLWTLAGEPLTLTAPLSGFTYKYEDQPNQLFTITQADLPASNGYIHIVNSIRSTPYLGVQGDPQKTIAEILASMEVFSRFETILENCGLPTILDGPGPFTVFSPSNKGVDSLRDGRLIYLFTKVRVFPPSLQVTTDKLITMPRFLTTANQIVAVNVSDDGRILLGDSRVPLRSTDILASNGIIHILDGVLLPPSILPILPHRCNREQLKIVSGSCVDCQALNSSVCPPNSVQLDDLPKECVYVHDPLGLNLLKKGCARYCNQTISNPDCCKGFFGPDCTPCPGGFTTPCYGRGNCSDGIQGNGNCLCFKDFKGIACHICSNPNRHGERCQEECGCKHGICDNRPGSGGVCQTGTCKPGFTGVFCNETILHCGPSGLTQYCHSNALCVTVLNQARCSCLPGFEGDGFSCNPVNLCTKPERGGCSENADCIPVEGKHPLCRCHRGWTGDGKVCVAIDNCVLQSRGGCHADADCSYVGPGQNECMCKRGFAGDGFECSAIDPCRAGNGGCHGLATCKSLGQGQRECKCPRGYAGDGLSCYRDILGELERNSHFGAFYEWIKVLSFSILPEARVTALVPSEAAVRSLSREEEVMWLQPHILPFLVRYRRIPGAEGGRNRRTKPQKITIQNVSLEVADLPATNGIMHILTKVVPPSSPATADANTVKYHVILGETLTPSDLRSGVHKNSMLGPAYWLMFYNINNQTEVNHVPVSGPFLEIRNGVVIGVSSVLTVHKNRCRLKGWHSPHLILPRTLLLFKTDLSHLAPPPSPLCSVFSPFSLPIPVLQVPECCEGYYGLMCEPCPGRPGAWCSGNGQCQGGIWGKGECRCREGFHGTACEVCELGRYGPDCARGEEEGMREVEGPWEGFRPILGPSGRREGGEPKGPEGSGGRVTEGAGLSPVCNCGSHGQCQDGLHGDGRCICKVEIDPCASYHGGCSPHANCTKVAPGERICSCTEGYSGDGELCEPINPCAKNNGGCSLSAVCNSTGVGERTCTCSRNTVGDGITCRTRRVGRGRHQGHSHELLFHQEFQELVGEGPYTVFVPHEMSEARVIQVHRKLLFRYHVVGCRQLLSSDLQELQHVTTLSGHTLSITEREGTLFINEFAKIITSDQVGVNGVFHFIDEVLLPPEVVNWNNETEPAEVPGAAESFGYTIFSKMLKAGLLSLVNIAAHQPYTMLWPTDAAFNALPPEQQVWLNHTEHRDKLAYLLKAHMIRDIKALASDLPLLGQLRTMYGSTISFSCSKTRVGDILTADGDARLVQRHMEFSGGIAYGIDRLLEPPGLGARCDHYEYKISCSPCGLELPCPVGSKERRGVERCWHAANYWGISSLVRWPNPFIGRFHYPNHGLGGCRKRCMISAWKMQCCKNHYGPDCQGGRGGGSSWFDCKVLYGGRVEWRVKWLGFTTVCPGGLEAPCNHQECNCSAHGRCDDGVSGSGFCFCSEGWSGVHCETRLEEIPTCSPPCDLHAVCRPGNICECDLFYEGDGWNCSVVDRCRGGHCSPHATCSQTGLDVNCTCLPDYQGDGKVCSPRDRCADGRNGDCSEHADCIGTGPNTRRCQCRAGYVGNGVQCLEEATPPNDRCLDTPGPCHSEAICSDLHFQEKTAGVFHLQSSAGKYNLTYSEAASRCAAQGAQLASLSQLSAAQQLGFHLCLVGWLVNGSAGYATSYPSPNCGNNHVGIVNYGVRANLLERWDAYCYRLQDVECRCRDGFVGDGNFCNGKLLDVLADNANYSIFYSMLLDYANMSREGLDFFDFLSDELTYKTLFVPLNSGFGDNMTLSWKDLELHASNITFLSLNLTHGTILPSHSEGHSLFIGDGSTGNSSGARVVNISSVVEWDIVTFNGIIHSIESPMTLPLEPVSEALGPVAVGVTAGMMVALVLILAGGAAYFHFKIKKQGFQFHYFKVEEADDDFSPWQEGSNPPLITIPNPIFGGHNTFYEPFDVSGASLLLLKYPVRRVLGT</sequence>
<dbReference type="InterPro" id="IPR016187">
    <property type="entry name" value="CTDL_fold"/>
</dbReference>
<accession>A0A6I8PA89</accession>
<evidence type="ECO:0000256" key="6">
    <source>
        <dbReference type="ARBA" id="ARBA00023157"/>
    </source>
</evidence>
<evidence type="ECO:0000259" key="15">
    <source>
        <dbReference type="PROSITE" id="PS50213"/>
    </source>
</evidence>
<feature type="domain" description="EGF-like" evidence="14">
    <location>
        <begin position="901"/>
        <end position="941"/>
    </location>
</feature>
<reference evidence="17 18" key="1">
    <citation type="journal article" date="2008" name="Nature">
        <title>Genome analysis of the platypus reveals unique signatures of evolution.</title>
        <authorList>
            <person name="Warren W.C."/>
            <person name="Hillier L.W."/>
            <person name="Marshall Graves J.A."/>
            <person name="Birney E."/>
            <person name="Ponting C.P."/>
            <person name="Grutzner F."/>
            <person name="Belov K."/>
            <person name="Miller W."/>
            <person name="Clarke L."/>
            <person name="Chinwalla A.T."/>
            <person name="Yang S.P."/>
            <person name="Heger A."/>
            <person name="Locke D.P."/>
            <person name="Miethke P."/>
            <person name="Waters P.D."/>
            <person name="Veyrunes F."/>
            <person name="Fulton L."/>
            <person name="Fulton B."/>
            <person name="Graves T."/>
            <person name="Wallis J."/>
            <person name="Puente X.S."/>
            <person name="Lopez-Otin C."/>
            <person name="Ordonez G.R."/>
            <person name="Eichler E.E."/>
            <person name="Chen L."/>
            <person name="Cheng Z."/>
            <person name="Deakin J.E."/>
            <person name="Alsop A."/>
            <person name="Thompson K."/>
            <person name="Kirby P."/>
            <person name="Papenfuss A.T."/>
            <person name="Wakefield M.J."/>
            <person name="Olender T."/>
            <person name="Lancet D."/>
            <person name="Huttley G.A."/>
            <person name="Smit A.F."/>
            <person name="Pask A."/>
            <person name="Temple-Smith P."/>
            <person name="Batzer M.A."/>
            <person name="Walker J.A."/>
            <person name="Konkel M.K."/>
            <person name="Harris R.S."/>
            <person name="Whittington C.M."/>
            <person name="Wong E.S."/>
            <person name="Gemmell N.J."/>
            <person name="Buschiazzo E."/>
            <person name="Vargas Jentzsch I.M."/>
            <person name="Merkel A."/>
            <person name="Schmitz J."/>
            <person name="Zemann A."/>
            <person name="Churakov G."/>
            <person name="Kriegs J.O."/>
            <person name="Brosius J."/>
            <person name="Murchison E.P."/>
            <person name="Sachidanandam R."/>
            <person name="Smith C."/>
            <person name="Hannon G.J."/>
            <person name="Tsend-Ayush E."/>
            <person name="McMillan D."/>
            <person name="Attenborough R."/>
            <person name="Rens W."/>
            <person name="Ferguson-Smith M."/>
            <person name="Lefevre C.M."/>
            <person name="Sharp J.A."/>
            <person name="Nicholas K.R."/>
            <person name="Ray D.A."/>
            <person name="Kube M."/>
            <person name="Reinhardt R."/>
            <person name="Pringle T.H."/>
            <person name="Taylor J."/>
            <person name="Jones R.C."/>
            <person name="Nixon B."/>
            <person name="Dacheux J.L."/>
            <person name="Niwa H."/>
            <person name="Sekita Y."/>
            <person name="Huang X."/>
            <person name="Stark A."/>
            <person name="Kheradpour P."/>
            <person name="Kellis M."/>
            <person name="Flicek P."/>
            <person name="Chen Y."/>
            <person name="Webber C."/>
            <person name="Hardison R."/>
            <person name="Nelson J."/>
            <person name="Hallsworth-Pepin K."/>
            <person name="Delehaunty K."/>
            <person name="Markovic C."/>
            <person name="Minx P."/>
            <person name="Feng Y."/>
            <person name="Kremitzki C."/>
            <person name="Mitreva M."/>
            <person name="Glasscock J."/>
            <person name="Wylie T."/>
            <person name="Wohldmann P."/>
            <person name="Thiru P."/>
            <person name="Nhan M.N."/>
            <person name="Pohl C.S."/>
            <person name="Smith S.M."/>
            <person name="Hou S."/>
            <person name="Nefedov M."/>
            <person name="de Jong P.J."/>
            <person name="Renfree M.B."/>
            <person name="Mardis E.R."/>
            <person name="Wilson R.K."/>
        </authorList>
    </citation>
    <scope>NUCLEOTIDE SEQUENCE [LARGE SCALE GENOMIC DNA]</scope>
    <source>
        <strain evidence="17 18">Glennie</strain>
    </source>
</reference>
<dbReference type="GO" id="GO:0042742">
    <property type="term" value="P:defense response to bacterium"/>
    <property type="evidence" value="ECO:0007669"/>
    <property type="project" value="Ensembl"/>
</dbReference>
<feature type="disulfide bond" evidence="10">
    <location>
        <begin position="1903"/>
        <end position="1913"/>
    </location>
</feature>
<feature type="disulfide bond" evidence="10">
    <location>
        <begin position="182"/>
        <end position="191"/>
    </location>
</feature>
<evidence type="ECO:0000256" key="9">
    <source>
        <dbReference type="ARBA" id="ARBA00023292"/>
    </source>
</evidence>
<gene>
    <name evidence="17" type="primary">STAB1</name>
</gene>
<feature type="disulfide bond" evidence="10">
    <location>
        <begin position="1272"/>
        <end position="1281"/>
    </location>
</feature>
<feature type="transmembrane region" description="Helical" evidence="13">
    <location>
        <begin position="2306"/>
        <end position="2333"/>
    </location>
</feature>
<dbReference type="Bgee" id="ENSOANG00000001499">
    <property type="expression patterns" value="Expressed in liver and 7 other cell types or tissues"/>
</dbReference>
<dbReference type="PANTHER" id="PTHR24038">
    <property type="entry name" value="STABILIN"/>
    <property type="match status" value="1"/>
</dbReference>
<dbReference type="GeneTree" id="ENSGT00940000157928"/>
<evidence type="ECO:0000256" key="1">
    <source>
        <dbReference type="ARBA" id="ARBA00004479"/>
    </source>
</evidence>
<dbReference type="SMART" id="SM00180">
    <property type="entry name" value="EGF_Lam"/>
    <property type="match status" value="4"/>
</dbReference>
<feature type="domain" description="EGF-like" evidence="14">
    <location>
        <begin position="109"/>
        <end position="147"/>
    </location>
</feature>
<comment type="subcellular location">
    <subcellularLocation>
        <location evidence="1">Membrane</location>
        <topology evidence="1">Single-pass type I membrane protein</topology>
    </subcellularLocation>
</comment>
<dbReference type="FunFam" id="2.30.180.10:FF:000005">
    <property type="entry name" value="Stabilin 2"/>
    <property type="match status" value="1"/>
</dbReference>
<evidence type="ECO:0000256" key="11">
    <source>
        <dbReference type="PROSITE-ProRule" id="PRU00323"/>
    </source>
</evidence>
<feature type="domain" description="EGF-like" evidence="14">
    <location>
        <begin position="1934"/>
        <end position="1972"/>
    </location>
</feature>
<dbReference type="Gene3D" id="3.10.100.10">
    <property type="entry name" value="Mannose-Binding Protein A, subunit A"/>
    <property type="match status" value="1"/>
</dbReference>
<evidence type="ECO:0000313" key="18">
    <source>
        <dbReference type="Proteomes" id="UP000002279"/>
    </source>
</evidence>
<evidence type="ECO:0000256" key="5">
    <source>
        <dbReference type="ARBA" id="ARBA00023136"/>
    </source>
</evidence>
<feature type="domain" description="EGF-like" evidence="14">
    <location>
        <begin position="944"/>
        <end position="985"/>
    </location>
</feature>
<name>A0A6I8PA89_ORNAN</name>
<dbReference type="InterPro" id="IPR036378">
    <property type="entry name" value="FAS1_dom_sf"/>
</dbReference>
<feature type="domain" description="EGF-like" evidence="14">
    <location>
        <begin position="858"/>
        <end position="900"/>
    </location>
</feature>
<dbReference type="PROSITE" id="PS50213">
    <property type="entry name" value="FAS1"/>
    <property type="match status" value="6"/>
</dbReference>
<evidence type="ECO:0000313" key="17">
    <source>
        <dbReference type="Ensembl" id="ENSOANP00000050834.1"/>
    </source>
</evidence>
<keyword evidence="7" id="KW-0675">Receptor</keyword>
<reference evidence="17" key="2">
    <citation type="submission" date="2025-08" db="UniProtKB">
        <authorList>
            <consortium name="Ensembl"/>
        </authorList>
    </citation>
    <scope>IDENTIFICATION</scope>
    <source>
        <strain evidence="17">Glennie</strain>
    </source>
</reference>
<protein>
    <submittedName>
        <fullName evidence="17">Stabilin 1</fullName>
    </submittedName>
</protein>
<feature type="domain" description="EGF-like" evidence="14">
    <location>
        <begin position="1973"/>
        <end position="2015"/>
    </location>
</feature>
<evidence type="ECO:0000256" key="4">
    <source>
        <dbReference type="ARBA" id="ARBA00022989"/>
    </source>
</evidence>
<dbReference type="SMART" id="SM00554">
    <property type="entry name" value="FAS1"/>
    <property type="match status" value="6"/>
</dbReference>
<feature type="domain" description="FAS1" evidence="15">
    <location>
        <begin position="363"/>
        <end position="500"/>
    </location>
</feature>
<proteinExistence type="predicted"/>
<dbReference type="GO" id="GO:0005044">
    <property type="term" value="F:scavenger receptor activity"/>
    <property type="evidence" value="ECO:0007669"/>
    <property type="project" value="Ensembl"/>
</dbReference>
<dbReference type="Gene3D" id="2.10.25.10">
    <property type="entry name" value="Laminin"/>
    <property type="match status" value="10"/>
</dbReference>
<dbReference type="GO" id="GO:0005540">
    <property type="term" value="F:hyaluronic acid binding"/>
    <property type="evidence" value="ECO:0007669"/>
    <property type="project" value="InterPro"/>
</dbReference>
<dbReference type="GO" id="GO:0005509">
    <property type="term" value="F:calcium ion binding"/>
    <property type="evidence" value="ECO:0007669"/>
    <property type="project" value="InterPro"/>
</dbReference>
<dbReference type="PROSITE" id="PS50963">
    <property type="entry name" value="LINK_2"/>
    <property type="match status" value="1"/>
</dbReference>
<dbReference type="GO" id="GO:0007267">
    <property type="term" value="P:cell-cell signaling"/>
    <property type="evidence" value="ECO:0007669"/>
    <property type="project" value="Ensembl"/>
</dbReference>
<feature type="domain" description="EGF-like" evidence="14">
    <location>
        <begin position="1244"/>
        <end position="1282"/>
    </location>
</feature>
<feature type="disulfide bond" evidence="10">
    <location>
        <begin position="163"/>
        <end position="180"/>
    </location>
</feature>
<dbReference type="Pfam" id="PF12947">
    <property type="entry name" value="EGF_3"/>
    <property type="match status" value="8"/>
</dbReference>
<feature type="domain" description="FAS1" evidence="15">
    <location>
        <begin position="985"/>
        <end position="1096"/>
    </location>
</feature>
<dbReference type="SMART" id="SM00181">
    <property type="entry name" value="EGF"/>
    <property type="match status" value="19"/>
</dbReference>
<dbReference type="FunCoup" id="A0A6I8PA89">
    <property type="interactions" value="63"/>
</dbReference>
<dbReference type="SUPFAM" id="SSF57196">
    <property type="entry name" value="EGF/Laminin"/>
    <property type="match status" value="2"/>
</dbReference>
<feature type="domain" description="EGF-like" evidence="14">
    <location>
        <begin position="155"/>
        <end position="192"/>
    </location>
</feature>
<feature type="domain" description="EGF-like" evidence="14">
    <location>
        <begin position="815"/>
        <end position="855"/>
    </location>
</feature>
<dbReference type="Proteomes" id="UP000002279">
    <property type="component" value="Chromosome X1"/>
</dbReference>
<evidence type="ECO:0000256" key="7">
    <source>
        <dbReference type="ARBA" id="ARBA00023170"/>
    </source>
</evidence>
<dbReference type="InterPro" id="IPR000538">
    <property type="entry name" value="Link_dom"/>
</dbReference>
<feature type="domain" description="FAS1" evidence="15">
    <location>
        <begin position="1449"/>
        <end position="1570"/>
    </location>
</feature>